<accession>A0A0G1RMX2</accession>
<organism evidence="2 3">
    <name type="scientific">Candidatus Amesbacteria bacterium GW2011_GWA2_47_11b</name>
    <dbReference type="NCBI Taxonomy" id="1618358"/>
    <lineage>
        <taxon>Bacteria</taxon>
        <taxon>Candidatus Amesiibacteriota</taxon>
    </lineage>
</organism>
<comment type="caution">
    <text evidence="2">The sequence shown here is derived from an EMBL/GenBank/DDBJ whole genome shotgun (WGS) entry which is preliminary data.</text>
</comment>
<dbReference type="AlphaFoldDB" id="A0A0G1RMX2"/>
<evidence type="ECO:0000313" key="2">
    <source>
        <dbReference type="EMBL" id="KKU58496.1"/>
    </source>
</evidence>
<dbReference type="EMBL" id="LCNO01000002">
    <property type="protein sequence ID" value="KKU58496.1"/>
    <property type="molecule type" value="Genomic_DNA"/>
</dbReference>
<keyword evidence="2" id="KW-0808">Transferase</keyword>
<dbReference type="InterPro" id="IPR029044">
    <property type="entry name" value="Nucleotide-diphossugar_trans"/>
</dbReference>
<protein>
    <submittedName>
        <fullName evidence="2">Glycosyl transferase, family 2</fullName>
    </submittedName>
</protein>
<dbReference type="Gene3D" id="3.90.550.10">
    <property type="entry name" value="Spore Coat Polysaccharide Biosynthesis Protein SpsA, Chain A"/>
    <property type="match status" value="1"/>
</dbReference>
<dbReference type="InterPro" id="IPR050256">
    <property type="entry name" value="Glycosyltransferase_2"/>
</dbReference>
<reference evidence="2 3" key="1">
    <citation type="journal article" date="2015" name="Nature">
        <title>rRNA introns, odd ribosomes, and small enigmatic genomes across a large radiation of phyla.</title>
        <authorList>
            <person name="Brown C.T."/>
            <person name="Hug L.A."/>
            <person name="Thomas B.C."/>
            <person name="Sharon I."/>
            <person name="Castelle C.J."/>
            <person name="Singh A."/>
            <person name="Wilkins M.J."/>
            <person name="Williams K.H."/>
            <person name="Banfield J.F."/>
        </authorList>
    </citation>
    <scope>NUCLEOTIDE SEQUENCE [LARGE SCALE GENOMIC DNA]</scope>
</reference>
<gene>
    <name evidence="2" type="ORF">UX80_C0002G0031</name>
</gene>
<dbReference type="SUPFAM" id="SSF53448">
    <property type="entry name" value="Nucleotide-diphospho-sugar transferases"/>
    <property type="match status" value="1"/>
</dbReference>
<name>A0A0G1RMX2_9BACT</name>
<proteinExistence type="predicted"/>
<dbReference type="InterPro" id="IPR001173">
    <property type="entry name" value="Glyco_trans_2-like"/>
</dbReference>
<dbReference type="STRING" id="1618358.UX80_C0002G0031"/>
<dbReference type="PANTHER" id="PTHR48090">
    <property type="entry name" value="UNDECAPRENYL-PHOSPHATE 4-DEOXY-4-FORMAMIDO-L-ARABINOSE TRANSFERASE-RELATED"/>
    <property type="match status" value="1"/>
</dbReference>
<sequence>MKPKLSIIVPIYKQGKTIEKDLRRIKQVLNKLRYSSELIAVVDGYVDDSFKNASRVPGVKVVGYPTNKGKGHAVRFGMAKSRGNIIAFIDSGMDINPNGLSMILEHFEWYNADIIVGSKRHPVSKVNYPWQRRILSWGYQMGVRTLFGLNVRDTQVGLKCYRREVLEKVMPRLIVKNFAFDIEILAVAYHLGFKRIFEAPVEIELDFGKNSIVTSSKLFIFAYNMAVDTLAIFYRLHILRYYDDDSKRKWRFDPELNFRVNTT</sequence>
<dbReference type="Proteomes" id="UP000034307">
    <property type="component" value="Unassembled WGS sequence"/>
</dbReference>
<dbReference type="Pfam" id="PF00535">
    <property type="entry name" value="Glycos_transf_2"/>
    <property type="match status" value="1"/>
</dbReference>
<evidence type="ECO:0000313" key="3">
    <source>
        <dbReference type="Proteomes" id="UP000034307"/>
    </source>
</evidence>
<evidence type="ECO:0000259" key="1">
    <source>
        <dbReference type="Pfam" id="PF00535"/>
    </source>
</evidence>
<feature type="domain" description="Glycosyltransferase 2-like" evidence="1">
    <location>
        <begin position="6"/>
        <end position="169"/>
    </location>
</feature>
<dbReference type="GO" id="GO:0016740">
    <property type="term" value="F:transferase activity"/>
    <property type="evidence" value="ECO:0007669"/>
    <property type="project" value="UniProtKB-KW"/>
</dbReference>